<dbReference type="InterPro" id="IPR050090">
    <property type="entry name" value="Tyrosine_recombinase_XerCD"/>
</dbReference>
<keyword evidence="2" id="KW-0175">Coiled coil</keyword>
<dbReference type="GO" id="GO:0015074">
    <property type="term" value="P:DNA integration"/>
    <property type="evidence" value="ECO:0007669"/>
    <property type="project" value="InterPro"/>
</dbReference>
<dbReference type="Proteomes" id="UP000325787">
    <property type="component" value="Chromosome"/>
</dbReference>
<dbReference type="CDD" id="cd00397">
    <property type="entry name" value="DNA_BRE_C"/>
    <property type="match status" value="1"/>
</dbReference>
<dbReference type="KEGG" id="ssyi:EKG83_39760"/>
<dbReference type="InterPro" id="IPR013762">
    <property type="entry name" value="Integrase-like_cat_sf"/>
</dbReference>
<dbReference type="GO" id="GO:0003677">
    <property type="term" value="F:DNA binding"/>
    <property type="evidence" value="ECO:0007669"/>
    <property type="project" value="InterPro"/>
</dbReference>
<dbReference type="PANTHER" id="PTHR30349:SF64">
    <property type="entry name" value="PROPHAGE INTEGRASE INTD-RELATED"/>
    <property type="match status" value="1"/>
</dbReference>
<feature type="compositionally biased region" description="Pro residues" evidence="3">
    <location>
        <begin position="19"/>
        <end position="29"/>
    </location>
</feature>
<dbReference type="InterPro" id="IPR002104">
    <property type="entry name" value="Integrase_catalytic"/>
</dbReference>
<gene>
    <name evidence="5" type="ORF">EKG83_39760</name>
</gene>
<name>A0A5Q0HAC8_SACSY</name>
<protein>
    <submittedName>
        <fullName evidence="5">Site-specific integrase</fullName>
    </submittedName>
</protein>
<dbReference type="Gene3D" id="1.10.443.10">
    <property type="entry name" value="Intergrase catalytic core"/>
    <property type="match status" value="1"/>
</dbReference>
<evidence type="ECO:0000256" key="1">
    <source>
        <dbReference type="ARBA" id="ARBA00023172"/>
    </source>
</evidence>
<dbReference type="PROSITE" id="PS51898">
    <property type="entry name" value="TYR_RECOMBINASE"/>
    <property type="match status" value="1"/>
</dbReference>
<dbReference type="RefSeq" id="WP_051765941.1">
    <property type="nucleotide sequence ID" value="NZ_CP034550.1"/>
</dbReference>
<feature type="coiled-coil region" evidence="2">
    <location>
        <begin position="723"/>
        <end position="769"/>
    </location>
</feature>
<dbReference type="AlphaFoldDB" id="A0A5Q0HAC8"/>
<dbReference type="EMBL" id="CP034550">
    <property type="protein sequence ID" value="QFZ22750.1"/>
    <property type="molecule type" value="Genomic_DNA"/>
</dbReference>
<dbReference type="OrthoDB" id="3522542at2"/>
<dbReference type="Pfam" id="PF00589">
    <property type="entry name" value="Phage_integrase"/>
    <property type="match status" value="1"/>
</dbReference>
<evidence type="ECO:0000259" key="4">
    <source>
        <dbReference type="PROSITE" id="PS51898"/>
    </source>
</evidence>
<dbReference type="InterPro" id="IPR011010">
    <property type="entry name" value="DNA_brk_join_enz"/>
</dbReference>
<dbReference type="GO" id="GO:0006310">
    <property type="term" value="P:DNA recombination"/>
    <property type="evidence" value="ECO:0007669"/>
    <property type="project" value="UniProtKB-KW"/>
</dbReference>
<keyword evidence="1" id="KW-0233">DNA recombination</keyword>
<accession>A0A5Q0HAC8</accession>
<dbReference type="PANTHER" id="PTHR30349">
    <property type="entry name" value="PHAGE INTEGRASE-RELATED"/>
    <property type="match status" value="1"/>
</dbReference>
<feature type="region of interest" description="Disordered" evidence="3">
    <location>
        <begin position="1"/>
        <end position="32"/>
    </location>
</feature>
<evidence type="ECO:0000313" key="5">
    <source>
        <dbReference type="EMBL" id="QFZ22750.1"/>
    </source>
</evidence>
<feature type="domain" description="Tyr recombinase" evidence="4">
    <location>
        <begin position="446"/>
        <end position="656"/>
    </location>
</feature>
<proteinExistence type="predicted"/>
<evidence type="ECO:0000256" key="3">
    <source>
        <dbReference type="SAM" id="MobiDB-lite"/>
    </source>
</evidence>
<evidence type="ECO:0000313" key="6">
    <source>
        <dbReference type="Proteomes" id="UP000325787"/>
    </source>
</evidence>
<organism evidence="5 6">
    <name type="scientific">Saccharothrix syringae</name>
    <name type="common">Nocardiopsis syringae</name>
    <dbReference type="NCBI Taxonomy" id="103733"/>
    <lineage>
        <taxon>Bacteria</taxon>
        <taxon>Bacillati</taxon>
        <taxon>Actinomycetota</taxon>
        <taxon>Actinomycetes</taxon>
        <taxon>Pseudonocardiales</taxon>
        <taxon>Pseudonocardiaceae</taxon>
        <taxon>Saccharothrix</taxon>
    </lineage>
</organism>
<dbReference type="SUPFAM" id="SSF56349">
    <property type="entry name" value="DNA breaking-rejoining enzymes"/>
    <property type="match status" value="1"/>
</dbReference>
<reference evidence="6" key="1">
    <citation type="journal article" date="2021" name="Curr. Microbiol.">
        <title>Complete genome of nocamycin-producing strain Saccharothrix syringae NRRL B-16468 reveals the biosynthetic potential for secondary metabolites.</title>
        <authorList>
            <person name="Mo X."/>
            <person name="Yang S."/>
        </authorList>
    </citation>
    <scope>NUCLEOTIDE SEQUENCE [LARGE SCALE GENOMIC DNA]</scope>
    <source>
        <strain evidence="6">ATCC 51364 / DSM 43886 / JCM 6844 / KCTC 9398 / NBRC 14523 / NRRL B-16468 / INA 2240</strain>
    </source>
</reference>
<evidence type="ECO:0000256" key="2">
    <source>
        <dbReference type="SAM" id="Coils"/>
    </source>
</evidence>
<keyword evidence="6" id="KW-1185">Reference proteome</keyword>
<sequence length="785" mass="89021">MSTTHADGATRQASTEKSAPPPTSPPRPTSWPGTRLLAATIISRGHALPTAGLSSGEALFSLKRVLAALEKFPGQTWQERWLASGCDTPDADWMDPLTKDWGGISAAQARQYAISGLTVLLCLDVIRPSYDWLHTAKLVRANRLIRELRDPGFEKQLTDYAHDHEISAPQAMKVLVILSKVMMHTGRSIMEITPDDLVEYQHATMALRGKGDGVDSAWEVLIRLGGFPKDTLPFRQATHRGQRTTTELIDYYDLKCQPVRDLLIRYLDERAPTLDYSTLRQLAYKLAYAFWQDLEDHHPGISSLDLPAEVATAWKKRVTSIRTDPWPILMTIRAFYLDIAHWATYDAYWAPWASRCPVSAADTKGQGKHKKKVRAKYHQRTRSLTPHLPRLLLGADEHLAFESERLALAQQTPLGETFSFRGQDYEHTPLKSLQYSNSYLGTGRVWLRDLSTGERIDQTQQEDFAFWSWAAINTFYYTGMRLEELSELTSTALFTYRLPETGEVLPLLQVVPSKTDAERILMVPPELAHVLARVKHRVRADSPAVPLVVRFDYHEKKTSAPLPFLFQRRYGVRRRVISAYSFAGMITRTIARAGIVDANGEPIHVTPHDFRRMFATEAVSGGLPIHIVAKLLGHESLATTEGYAAVYPEDVVRHYRSFITRRRAQRPSEEYRDPTDTEWEEFHQHFRKRKVELGNCGRGYGTPCQHEHACIRCPMLRPDASQRARLEEIVVNLQERLVEARERGWFGEVEGIEVSISAAQDKLAQMTRQVNLGLPGIRFGQPETT</sequence>